<accession>A0ABQ3GLW0</accession>
<protein>
    <recommendedName>
        <fullName evidence="3">CopG family transcriptional regulator</fullName>
    </recommendedName>
</protein>
<organism evidence="1 2">
    <name type="scientific">Psychrobacter glaciei</name>
    <dbReference type="NCBI Taxonomy" id="619771"/>
    <lineage>
        <taxon>Bacteria</taxon>
        <taxon>Pseudomonadati</taxon>
        <taxon>Pseudomonadota</taxon>
        <taxon>Gammaproteobacteria</taxon>
        <taxon>Moraxellales</taxon>
        <taxon>Moraxellaceae</taxon>
        <taxon>Psychrobacter</taxon>
    </lineage>
</organism>
<dbReference type="EMBL" id="BMZR01000001">
    <property type="protein sequence ID" value="GHD25937.1"/>
    <property type="molecule type" value="Genomic_DNA"/>
</dbReference>
<gene>
    <name evidence="1" type="ORF">GCM10016272_02300</name>
</gene>
<name>A0ABQ3GLW0_9GAMM</name>
<evidence type="ECO:0000313" key="1">
    <source>
        <dbReference type="EMBL" id="GHD25937.1"/>
    </source>
</evidence>
<dbReference type="Proteomes" id="UP000610203">
    <property type="component" value="Unassembled WGS sequence"/>
</dbReference>
<comment type="caution">
    <text evidence="1">The sequence shown here is derived from an EMBL/GenBank/DDBJ whole genome shotgun (WGS) entry which is preliminary data.</text>
</comment>
<evidence type="ECO:0000313" key="2">
    <source>
        <dbReference type="Proteomes" id="UP000610203"/>
    </source>
</evidence>
<dbReference type="RefSeq" id="WP_189580497.1">
    <property type="nucleotide sequence ID" value="NZ_BMZR01000001.1"/>
</dbReference>
<proteinExistence type="predicted"/>
<sequence>MNPNTKKLRDNAIKVSVDHYDHAILTAHAEKSGVELATLVRQLAMSKIHDLIFREQPIAMILPSQNTVEMPLTHFWAMTQAPTSTAGVASHA</sequence>
<evidence type="ECO:0008006" key="3">
    <source>
        <dbReference type="Google" id="ProtNLM"/>
    </source>
</evidence>
<keyword evidence="2" id="KW-1185">Reference proteome</keyword>
<reference evidence="2" key="1">
    <citation type="journal article" date="2019" name="Int. J. Syst. Evol. Microbiol.">
        <title>The Global Catalogue of Microorganisms (GCM) 10K type strain sequencing project: providing services to taxonomists for standard genome sequencing and annotation.</title>
        <authorList>
            <consortium name="The Broad Institute Genomics Platform"/>
            <consortium name="The Broad Institute Genome Sequencing Center for Infectious Disease"/>
            <person name="Wu L."/>
            <person name="Ma J."/>
        </authorList>
    </citation>
    <scope>NUCLEOTIDE SEQUENCE [LARGE SCALE GENOMIC DNA]</scope>
    <source>
        <strain evidence="2">KCTC 42280</strain>
    </source>
</reference>